<dbReference type="RefSeq" id="WP_153712595.1">
    <property type="nucleotide sequence ID" value="NZ_CP045871.1"/>
</dbReference>
<proteinExistence type="predicted"/>
<dbReference type="OrthoDB" id="9802524at2"/>
<dbReference type="KEGG" id="llp:GH975_00380"/>
<feature type="domain" description="Glycosyl transferase family 1" evidence="1">
    <location>
        <begin position="193"/>
        <end position="299"/>
    </location>
</feature>
<dbReference type="Pfam" id="PF13439">
    <property type="entry name" value="Glyco_transf_4"/>
    <property type="match status" value="1"/>
</dbReference>
<organism evidence="3 4">
    <name type="scientific">Litorivicinus lipolyticus</name>
    <dbReference type="NCBI Taxonomy" id="418701"/>
    <lineage>
        <taxon>Bacteria</taxon>
        <taxon>Pseudomonadati</taxon>
        <taxon>Pseudomonadota</taxon>
        <taxon>Gammaproteobacteria</taxon>
        <taxon>Oceanospirillales</taxon>
        <taxon>Litorivicinaceae</taxon>
        <taxon>Litorivicinus</taxon>
    </lineage>
</organism>
<evidence type="ECO:0000313" key="3">
    <source>
        <dbReference type="EMBL" id="QGG79091.1"/>
    </source>
</evidence>
<evidence type="ECO:0000259" key="2">
    <source>
        <dbReference type="Pfam" id="PF13439"/>
    </source>
</evidence>
<dbReference type="InterPro" id="IPR001296">
    <property type="entry name" value="Glyco_trans_1"/>
</dbReference>
<gene>
    <name evidence="3" type="ORF">GH975_00380</name>
</gene>
<name>A0A5Q2QA07_9GAMM</name>
<reference evidence="3 4" key="1">
    <citation type="submission" date="2019-11" db="EMBL/GenBank/DDBJ databases">
        <authorList>
            <person name="Khan S.A."/>
            <person name="Jeon C.O."/>
            <person name="Chun B.H."/>
        </authorList>
    </citation>
    <scope>NUCLEOTIDE SEQUENCE [LARGE SCALE GENOMIC DNA]</scope>
    <source>
        <strain evidence="3 4">IMCC 1097</strain>
    </source>
</reference>
<dbReference type="CDD" id="cd03801">
    <property type="entry name" value="GT4_PimA-like"/>
    <property type="match status" value="1"/>
</dbReference>
<evidence type="ECO:0000259" key="1">
    <source>
        <dbReference type="Pfam" id="PF00534"/>
    </source>
</evidence>
<dbReference type="Pfam" id="PF00534">
    <property type="entry name" value="Glycos_transf_1"/>
    <property type="match status" value="1"/>
</dbReference>
<dbReference type="Proteomes" id="UP000388235">
    <property type="component" value="Chromosome"/>
</dbReference>
<accession>A0A5Q2QA07</accession>
<dbReference type="InterPro" id="IPR028098">
    <property type="entry name" value="Glyco_trans_4-like_N"/>
</dbReference>
<feature type="domain" description="Glycosyltransferase subfamily 4-like N-terminal" evidence="2">
    <location>
        <begin position="16"/>
        <end position="159"/>
    </location>
</feature>
<keyword evidence="3" id="KW-0808">Transferase</keyword>
<evidence type="ECO:0000313" key="4">
    <source>
        <dbReference type="Proteomes" id="UP000388235"/>
    </source>
</evidence>
<dbReference type="EMBL" id="CP045871">
    <property type="protein sequence ID" value="QGG79091.1"/>
    <property type="molecule type" value="Genomic_DNA"/>
</dbReference>
<dbReference type="PANTHER" id="PTHR12526:SF635">
    <property type="entry name" value="GLYCOSYL TRANSFERASE GROUP 1"/>
    <property type="match status" value="1"/>
</dbReference>
<keyword evidence="4" id="KW-1185">Reference proteome</keyword>
<sequence>MPNLKVVQVVKRFGPVGGMERYVWELSHELAARGVEIVILCEKAYESPAPNFPIRVICLGETRPKPRWISMLRFSRRVTQAVNAHGLTSDNGWVIHSHERTGVHQVTTFHGPPMASVKERQTFWFLSPRLVVWLFLERRELLRPDSHVLPNSLLIKNKLLGYYSHIKFGDVAWPGVHVPKGPRIEAGVPGSDVVFVGREYRRKGLETLILALEHLRQTRKVTLAIVGAEQDARLEWLIRGRGWINNISWVSDLRISDYGKVLVHPAEDEPYGMAIAEAAAQGLACVVSDQCGAKDHIKSVRVVPLDASVETWATAIDMGLDAEQLEPAPFTWPDLADVCIKEYQGVIRRLPTS</sequence>
<protein>
    <submittedName>
        <fullName evidence="3">Glycosyltransferase</fullName>
    </submittedName>
</protein>
<dbReference type="PANTHER" id="PTHR12526">
    <property type="entry name" value="GLYCOSYLTRANSFERASE"/>
    <property type="match status" value="1"/>
</dbReference>
<dbReference type="Gene3D" id="3.40.50.2000">
    <property type="entry name" value="Glycogen Phosphorylase B"/>
    <property type="match status" value="2"/>
</dbReference>
<dbReference type="AlphaFoldDB" id="A0A5Q2QA07"/>
<dbReference type="SUPFAM" id="SSF53756">
    <property type="entry name" value="UDP-Glycosyltransferase/glycogen phosphorylase"/>
    <property type="match status" value="1"/>
</dbReference>
<dbReference type="GO" id="GO:0016757">
    <property type="term" value="F:glycosyltransferase activity"/>
    <property type="evidence" value="ECO:0007669"/>
    <property type="project" value="InterPro"/>
</dbReference>
<dbReference type="GO" id="GO:1901135">
    <property type="term" value="P:carbohydrate derivative metabolic process"/>
    <property type="evidence" value="ECO:0007669"/>
    <property type="project" value="UniProtKB-ARBA"/>
</dbReference>